<keyword evidence="2" id="KW-1185">Reference proteome</keyword>
<gene>
    <name evidence="1" type="ORF">SAMN02949497_3784</name>
</gene>
<dbReference type="STRING" id="1760988.SAMN02949497_3784"/>
<organism evidence="1 2">
    <name type="scientific">Methylomagnum ishizawai</name>
    <dbReference type="NCBI Taxonomy" id="1760988"/>
    <lineage>
        <taxon>Bacteria</taxon>
        <taxon>Pseudomonadati</taxon>
        <taxon>Pseudomonadota</taxon>
        <taxon>Gammaproteobacteria</taxon>
        <taxon>Methylococcales</taxon>
        <taxon>Methylococcaceae</taxon>
        <taxon>Methylomagnum</taxon>
    </lineage>
</organism>
<dbReference type="Proteomes" id="UP000192923">
    <property type="component" value="Unassembled WGS sequence"/>
</dbReference>
<evidence type="ECO:0000313" key="1">
    <source>
        <dbReference type="EMBL" id="SMF96388.1"/>
    </source>
</evidence>
<dbReference type="AlphaFoldDB" id="A0A1Y6D0C8"/>
<protein>
    <submittedName>
        <fullName evidence="1">Uncharacterized protein</fullName>
    </submittedName>
</protein>
<evidence type="ECO:0000313" key="2">
    <source>
        <dbReference type="Proteomes" id="UP000192923"/>
    </source>
</evidence>
<sequence>MWRIEFCSTEFLPVLPEQCQGNPGAYGFELAWWLAQALARNGFITSYPIGEDWGWLIEYISPSGVEFTIGCGSIGEPGAGYLQAPLKWSIFIRPIPLSGNGPRVFPTHRRYRA</sequence>
<proteinExistence type="predicted"/>
<accession>A0A1Y6D0C8</accession>
<name>A0A1Y6D0C8_9GAMM</name>
<reference evidence="1 2" key="1">
    <citation type="submission" date="2016-12" db="EMBL/GenBank/DDBJ databases">
        <authorList>
            <person name="Song W.-J."/>
            <person name="Kurnit D.M."/>
        </authorList>
    </citation>
    <scope>NUCLEOTIDE SEQUENCE [LARGE SCALE GENOMIC DNA]</scope>
    <source>
        <strain evidence="1 2">175</strain>
    </source>
</reference>
<dbReference type="EMBL" id="FXAM01000001">
    <property type="protein sequence ID" value="SMF96388.1"/>
    <property type="molecule type" value="Genomic_DNA"/>
</dbReference>